<comment type="caution">
    <text evidence="11">The sequence shown here is derived from an EMBL/GenBank/DDBJ whole genome shotgun (WGS) entry which is preliminary data.</text>
</comment>
<protein>
    <recommendedName>
        <fullName evidence="7">5-amino-6-(D-ribitylamino)uracil--L-tyrosine 4-hydroxyphenyl transferase</fullName>
        <ecNumber evidence="7">2.5.1.147</ecNumber>
    </recommendedName>
    <alternativeName>
        <fullName evidence="7">FO synthase subunit 2</fullName>
    </alternativeName>
</protein>
<feature type="binding site" evidence="7 8">
    <location>
        <position position="81"/>
    </location>
    <ligand>
        <name>[4Fe-4S] cluster</name>
        <dbReference type="ChEBI" id="CHEBI:49883"/>
        <note>4Fe-4S-S-AdoMet</note>
    </ligand>
</feature>
<evidence type="ECO:0000256" key="2">
    <source>
        <dbReference type="ARBA" id="ARBA00022679"/>
    </source>
</evidence>
<name>A0A2P7N248_9CYAN</name>
<dbReference type="SFLD" id="SFLDG01064">
    <property type="entry name" value="F420__menaquinone_cofactor_bio"/>
    <property type="match status" value="1"/>
</dbReference>
<dbReference type="InterPro" id="IPR034405">
    <property type="entry name" value="F420"/>
</dbReference>
<organism evidence="11 12">
    <name type="scientific">Cyanobium usitatum str. Tous</name>
    <dbReference type="NCBI Taxonomy" id="2116684"/>
    <lineage>
        <taxon>Bacteria</taxon>
        <taxon>Bacillati</taxon>
        <taxon>Cyanobacteriota</taxon>
        <taxon>Cyanophyceae</taxon>
        <taxon>Synechococcales</taxon>
        <taxon>Prochlorococcaceae</taxon>
        <taxon>Cyanobium</taxon>
    </lineage>
</organism>
<dbReference type="PANTHER" id="PTHR43076:SF1">
    <property type="entry name" value="LIPOYL SYNTHASE 2"/>
    <property type="match status" value="1"/>
</dbReference>
<dbReference type="GO" id="GO:0051539">
    <property type="term" value="F:4 iron, 4 sulfur cluster binding"/>
    <property type="evidence" value="ECO:0007669"/>
    <property type="project" value="UniProtKB-KW"/>
</dbReference>
<feature type="binding site" evidence="9">
    <location>
        <position position="83"/>
    </location>
    <ligand>
        <name>S-adenosyl-L-methionine</name>
        <dbReference type="ChEBI" id="CHEBI:59789"/>
    </ligand>
</feature>
<evidence type="ECO:0000256" key="3">
    <source>
        <dbReference type="ARBA" id="ARBA00022691"/>
    </source>
</evidence>
<dbReference type="EC" id="2.5.1.147" evidence="7"/>
<evidence type="ECO:0000259" key="10">
    <source>
        <dbReference type="PROSITE" id="PS51918"/>
    </source>
</evidence>
<dbReference type="SFLD" id="SFLDG01388">
    <property type="entry name" value="7_8-didemethyl-8-hydroxy-5-dea"/>
    <property type="match status" value="1"/>
</dbReference>
<dbReference type="InterPro" id="IPR020050">
    <property type="entry name" value="FO_synthase_su2"/>
</dbReference>
<evidence type="ECO:0000256" key="5">
    <source>
        <dbReference type="ARBA" id="ARBA00023004"/>
    </source>
</evidence>
<comment type="cofactor">
    <cofactor evidence="7 8">
        <name>[4Fe-4S] cluster</name>
        <dbReference type="ChEBI" id="CHEBI:49883"/>
    </cofactor>
    <text evidence="7 8">Binds 1 [4Fe-4S] cluster. The cluster is coordinated with 3 cysteines and an exchangeable S-adenosyl-L-methionine.</text>
</comment>
<keyword evidence="6 7" id="KW-0411">Iron-sulfur</keyword>
<feature type="binding site" evidence="9">
    <location>
        <position position="194"/>
    </location>
    <ligand>
        <name>S-adenosyl-L-methionine</name>
        <dbReference type="ChEBI" id="CHEBI:59789"/>
    </ligand>
</feature>
<keyword evidence="5 7" id="KW-0408">Iron</keyword>
<comment type="similarity">
    <text evidence="7">Belongs to the radical SAM superfamily. CofH family.</text>
</comment>
<proteinExistence type="inferred from homology"/>
<dbReference type="InterPro" id="IPR058240">
    <property type="entry name" value="rSAM_sf"/>
</dbReference>
<dbReference type="PANTHER" id="PTHR43076">
    <property type="entry name" value="FO SYNTHASE (COFH)"/>
    <property type="match status" value="1"/>
</dbReference>
<comment type="catalytic activity">
    <reaction evidence="7">
        <text>5-amino-6-(D-ribitylamino)uracil + L-tyrosine + S-adenosyl-L-methionine = 5-amino-5-(4-hydroxybenzyl)-6-(D-ribitylimino)-5,6-dihydrouracil + 2-iminoacetate + 5'-deoxyadenosine + L-methionine + H(+)</text>
        <dbReference type="Rhea" id="RHEA:55200"/>
        <dbReference type="ChEBI" id="CHEBI:15378"/>
        <dbReference type="ChEBI" id="CHEBI:15934"/>
        <dbReference type="ChEBI" id="CHEBI:17319"/>
        <dbReference type="ChEBI" id="CHEBI:57844"/>
        <dbReference type="ChEBI" id="CHEBI:58315"/>
        <dbReference type="ChEBI" id="CHEBI:59789"/>
        <dbReference type="ChEBI" id="CHEBI:77846"/>
        <dbReference type="ChEBI" id="CHEBI:85936"/>
        <dbReference type="EC" id="2.5.1.147"/>
    </reaction>
</comment>
<dbReference type="Gene3D" id="3.20.20.70">
    <property type="entry name" value="Aldolase class I"/>
    <property type="match status" value="1"/>
</dbReference>
<accession>A0A2P7N248</accession>
<reference evidence="11 12" key="1">
    <citation type="journal article" date="2018" name="Environ. Microbiol.">
        <title>Ecological and genomic features of two widespread freshwater picocyanobacteria.</title>
        <authorList>
            <person name="Cabello-Yeves P.J."/>
            <person name="Picazo A."/>
            <person name="Camacho A."/>
            <person name="Callieri C."/>
            <person name="Rosselli R."/>
            <person name="Roda-Garcia J.J."/>
            <person name="Coutinho F.H."/>
            <person name="Rodriguez-Valera F."/>
        </authorList>
    </citation>
    <scope>NUCLEOTIDE SEQUENCE [LARGE SCALE GENOMIC DNA]</scope>
    <source>
        <strain evidence="11 12">Tous</strain>
    </source>
</reference>
<dbReference type="SFLD" id="SFLDS00029">
    <property type="entry name" value="Radical_SAM"/>
    <property type="match status" value="1"/>
</dbReference>
<evidence type="ECO:0000256" key="6">
    <source>
        <dbReference type="ARBA" id="ARBA00023014"/>
    </source>
</evidence>
<dbReference type="PIRSF" id="PIRSF004762">
    <property type="entry name" value="CHP00423"/>
    <property type="match status" value="1"/>
</dbReference>
<dbReference type="UniPathway" id="UPA00072"/>
<evidence type="ECO:0000256" key="9">
    <source>
        <dbReference type="PIRSR" id="PIRSR004762-2"/>
    </source>
</evidence>
<keyword evidence="1 7" id="KW-0004">4Fe-4S</keyword>
<keyword evidence="2 7" id="KW-0808">Transferase</keyword>
<feature type="binding site" evidence="7 8">
    <location>
        <position position="77"/>
    </location>
    <ligand>
        <name>[4Fe-4S] cluster</name>
        <dbReference type="ChEBI" id="CHEBI:49883"/>
        <note>4Fe-4S-S-AdoMet</note>
    </ligand>
</feature>
<evidence type="ECO:0000256" key="4">
    <source>
        <dbReference type="ARBA" id="ARBA00022723"/>
    </source>
</evidence>
<keyword evidence="3 7" id="KW-0949">S-adenosyl-L-methionine</keyword>
<feature type="binding site" evidence="7 8">
    <location>
        <position position="84"/>
    </location>
    <ligand>
        <name>[4Fe-4S] cluster</name>
        <dbReference type="ChEBI" id="CHEBI:49883"/>
        <note>4Fe-4S-S-AdoMet</note>
    </ligand>
</feature>
<evidence type="ECO:0000256" key="8">
    <source>
        <dbReference type="PIRSR" id="PIRSR004762-1"/>
    </source>
</evidence>
<feature type="binding site" evidence="9">
    <location>
        <position position="317"/>
    </location>
    <ligand>
        <name>(3R)-3-methyl-D-ornithine</name>
        <dbReference type="ChEBI" id="CHEBI:64642"/>
    </ligand>
</feature>
<dbReference type="InterPro" id="IPR013785">
    <property type="entry name" value="Aldolase_TIM"/>
</dbReference>
<dbReference type="InterPro" id="IPR007197">
    <property type="entry name" value="rSAM"/>
</dbReference>
<dbReference type="GO" id="GO:0044689">
    <property type="term" value="F:7,8-didemethyl-8-hydroxy-5-deazariboflavin synthase activity"/>
    <property type="evidence" value="ECO:0007669"/>
    <property type="project" value="TreeGrafter"/>
</dbReference>
<gene>
    <name evidence="7" type="primary">cofH</name>
    <name evidence="11" type="ORF">C7K55_01590</name>
</gene>
<dbReference type="GO" id="GO:0005506">
    <property type="term" value="F:iron ion binding"/>
    <property type="evidence" value="ECO:0007669"/>
    <property type="project" value="UniProtKB-UniRule"/>
</dbReference>
<comment type="function">
    <text evidence="7">Catalyzes the radical-mediated synthesis of 5-amino-5-(4-hydroxybenzyl)-6-(D-ribitylimino)-5,6-dihydrouracil from 5-amino-6-(D-ribitylamino)uracil and L-tyrosine.</text>
</comment>
<feature type="binding site" evidence="9">
    <location>
        <position position="158"/>
    </location>
    <ligand>
        <name>(3R)-3-methyl-D-ornithine</name>
        <dbReference type="ChEBI" id="CHEBI:64642"/>
    </ligand>
</feature>
<keyword evidence="12" id="KW-1185">Reference proteome</keyword>
<keyword evidence="4 7" id="KW-0479">Metal-binding</keyword>
<evidence type="ECO:0000313" key="11">
    <source>
        <dbReference type="EMBL" id="PSJ07555.1"/>
    </source>
</evidence>
<dbReference type="HAMAP" id="MF_01612">
    <property type="entry name" value="FO_synth_sub2"/>
    <property type="match status" value="1"/>
</dbReference>
<dbReference type="Pfam" id="PF04055">
    <property type="entry name" value="Radical_SAM"/>
    <property type="match status" value="1"/>
</dbReference>
<dbReference type="OrthoDB" id="9802027at2"/>
<dbReference type="SUPFAM" id="SSF102114">
    <property type="entry name" value="Radical SAM enzymes"/>
    <property type="match status" value="1"/>
</dbReference>
<dbReference type="InterPro" id="IPR019940">
    <property type="entry name" value="CofH_family"/>
</dbReference>
<dbReference type="EMBL" id="PXXO01000001">
    <property type="protein sequence ID" value="PSJ07555.1"/>
    <property type="molecule type" value="Genomic_DNA"/>
</dbReference>
<feature type="domain" description="Radical SAM core" evidence="10">
    <location>
        <begin position="63"/>
        <end position="312"/>
    </location>
</feature>
<dbReference type="Proteomes" id="UP000243002">
    <property type="component" value="Unassembled WGS sequence"/>
</dbReference>
<dbReference type="NCBIfam" id="TIGR00423">
    <property type="entry name" value="CofH family radical SAM protein"/>
    <property type="match status" value="1"/>
</dbReference>
<dbReference type="PROSITE" id="PS51918">
    <property type="entry name" value="RADICAL_SAM"/>
    <property type="match status" value="1"/>
</dbReference>
<comment type="subunit">
    <text evidence="7">The FO synthase complex consists of two subunits, CofG and CofH.</text>
</comment>
<evidence type="ECO:0000256" key="1">
    <source>
        <dbReference type="ARBA" id="ARBA00022485"/>
    </source>
</evidence>
<evidence type="ECO:0000313" key="12">
    <source>
        <dbReference type="Proteomes" id="UP000243002"/>
    </source>
</evidence>
<evidence type="ECO:0000256" key="7">
    <source>
        <dbReference type="HAMAP-Rule" id="MF_01612"/>
    </source>
</evidence>
<dbReference type="GO" id="GO:0141093">
    <property type="term" value="F:5-amino-6-(D-ribitylamino)uracil--L-tyrosine 4-hydroxyphenyl transferase activity"/>
    <property type="evidence" value="ECO:0007669"/>
    <property type="project" value="UniProtKB-EC"/>
</dbReference>
<dbReference type="AlphaFoldDB" id="A0A2P7N248"/>
<sequence length="385" mass="41502">MDSAQPRLPLSVDSGKHDPGSWDPALLASLGLILLSRPADAEQDELLRRAADGLRQQLAGNIVTYVVNRNLNVSNHCIKHCSFCAFRRDAGEPGAYWLSEADLQQKAAEALEAGATELCIQGGLNPAATVAGSQLAYAERLLGLLQQAAPGLHLHAFSPQELLYFAQHDGLPLDQVLDRLQAAGLGSVPGTAAEVLSEPVRQVLCPEKLTAREWVAVMLQVHQHGLPATSTLMAGHIESPADVVAHLLTLVAVQRYAWQHQRQGFTEFVLLPFVGASAPAALRSRVQRDQPDPAAMLRLTAQARLLLGPWFRFHQPSWVKLTLPGATEALRWGCNDLGGTLMEEHITTMAGASGGTRQSPQALEAAAQRLGRPVRRRTTLYGAVA</sequence>
<dbReference type="SFLD" id="SFLDG01389">
    <property type="entry name" value="menaquinone_synthsis_involved"/>
    <property type="match status" value="1"/>
</dbReference>
<comment type="pathway">
    <text evidence="7">Cofactor biosynthesis; coenzyme F0 biosynthesis.</text>
</comment>